<accession>A0A2K8SUD4</accession>
<sequence>MDLSLEQTKIVLKSSLQVTLFQTQRLYSCKKSIELSQRSLY</sequence>
<dbReference type="KEGG" id="nfl:COO91_05000"/>
<dbReference type="Proteomes" id="UP000232003">
    <property type="component" value="Chromosome"/>
</dbReference>
<reference evidence="1 2" key="1">
    <citation type="submission" date="2017-11" db="EMBL/GenBank/DDBJ databases">
        <title>Complete genome of a free-living desiccation-tolerant cyanobacterium and its photosynthetic adaptation to extreme terrestrial habitat.</title>
        <authorList>
            <person name="Shang J."/>
        </authorList>
    </citation>
    <scope>NUCLEOTIDE SEQUENCE [LARGE SCALE GENOMIC DNA]</scope>
    <source>
        <strain evidence="1 2">CCNUN1</strain>
    </source>
</reference>
<organism evidence="1 2">
    <name type="scientific">Nostoc flagelliforme CCNUN1</name>
    <dbReference type="NCBI Taxonomy" id="2038116"/>
    <lineage>
        <taxon>Bacteria</taxon>
        <taxon>Bacillati</taxon>
        <taxon>Cyanobacteriota</taxon>
        <taxon>Cyanophyceae</taxon>
        <taxon>Nostocales</taxon>
        <taxon>Nostocaceae</taxon>
        <taxon>Nostoc</taxon>
    </lineage>
</organism>
<evidence type="ECO:0000313" key="1">
    <source>
        <dbReference type="EMBL" id="AUB39018.1"/>
    </source>
</evidence>
<name>A0A2K8SUD4_9NOSO</name>
<keyword evidence="2" id="KW-1185">Reference proteome</keyword>
<gene>
    <name evidence="1" type="ORF">COO91_05000</name>
</gene>
<proteinExistence type="predicted"/>
<dbReference type="AlphaFoldDB" id="A0A2K8SUD4"/>
<dbReference type="EMBL" id="CP024785">
    <property type="protein sequence ID" value="AUB39018.1"/>
    <property type="molecule type" value="Genomic_DNA"/>
</dbReference>
<evidence type="ECO:0000313" key="2">
    <source>
        <dbReference type="Proteomes" id="UP000232003"/>
    </source>
</evidence>
<protein>
    <submittedName>
        <fullName evidence="1">Uncharacterized protein</fullName>
    </submittedName>
</protein>